<dbReference type="InterPro" id="IPR037171">
    <property type="entry name" value="NagB/RpiA_transferase-like"/>
</dbReference>
<dbReference type="PANTHER" id="PTHR36179">
    <property type="entry name" value="LUD_DOM DOMAIN-CONTAINING PROTEIN"/>
    <property type="match status" value="1"/>
</dbReference>
<dbReference type="InterPro" id="IPR003741">
    <property type="entry name" value="LUD_dom"/>
</dbReference>
<dbReference type="Gene3D" id="3.40.50.10420">
    <property type="entry name" value="NagB/RpiA/CoA transferase-like"/>
    <property type="match status" value="1"/>
</dbReference>
<organism evidence="2">
    <name type="scientific">Prevotella sp. GTC17253</name>
    <dbReference type="NCBI Taxonomy" id="3236793"/>
    <lineage>
        <taxon>Bacteria</taxon>
        <taxon>Pseudomonadati</taxon>
        <taxon>Bacteroidota</taxon>
        <taxon>Bacteroidia</taxon>
        <taxon>Bacteroidales</taxon>
        <taxon>Prevotellaceae</taxon>
        <taxon>Prevotella</taxon>
    </lineage>
</organism>
<evidence type="ECO:0000313" key="2">
    <source>
        <dbReference type="EMBL" id="BFO71238.1"/>
    </source>
</evidence>
<dbReference type="PIRSF" id="PIRSF020269">
    <property type="entry name" value="DUF1121"/>
    <property type="match status" value="1"/>
</dbReference>
<proteinExistence type="predicted"/>
<feature type="domain" description="LUD" evidence="1">
    <location>
        <begin position="25"/>
        <end position="216"/>
    </location>
</feature>
<dbReference type="EMBL" id="AP035785">
    <property type="protein sequence ID" value="BFO71238.1"/>
    <property type="molecule type" value="Genomic_DNA"/>
</dbReference>
<dbReference type="PANTHER" id="PTHR36179:SF2">
    <property type="entry name" value="LUD DOMAIN-CONTAINING PROTEIN"/>
    <property type="match status" value="1"/>
</dbReference>
<dbReference type="InterPro" id="IPR024185">
    <property type="entry name" value="FTHF_cligase-like_sf"/>
</dbReference>
<evidence type="ECO:0000259" key="1">
    <source>
        <dbReference type="Pfam" id="PF02589"/>
    </source>
</evidence>
<dbReference type="SUPFAM" id="SSF100950">
    <property type="entry name" value="NagB/RpiA/CoA transferase-like"/>
    <property type="match status" value="1"/>
</dbReference>
<reference evidence="2" key="1">
    <citation type="submission" date="2024-07" db="EMBL/GenBank/DDBJ databases">
        <title>Complete genome sequence of Prevotella sp. YM-2024 GTC17253.</title>
        <authorList>
            <person name="Hayashi M."/>
            <person name="Muto Y."/>
            <person name="Tanaka K."/>
            <person name="Niwa H."/>
        </authorList>
    </citation>
    <scope>NUCLEOTIDE SEQUENCE</scope>
    <source>
        <strain evidence="2">GTC17253</strain>
    </source>
</reference>
<accession>A0AB33INN0</accession>
<gene>
    <name evidence="2" type="ORF">GTC17253_12040</name>
</gene>
<protein>
    <submittedName>
        <fullName evidence="2">Lactate utilization protein</fullName>
    </submittedName>
</protein>
<dbReference type="Pfam" id="PF02589">
    <property type="entry name" value="LUD_dom"/>
    <property type="match status" value="1"/>
</dbReference>
<name>A0AB33INN0_9BACT</name>
<sequence length="223" mass="25324">MINFVANIKYKNMTAQELRNQRLADKLIKNLQRRHYDAYYCADRESLLQQVRRLIPEGSSISWGGSMSIRDTGITSMLKSGHYEVYDRDDVTTLEDKMHIYRKAFECDFYLASVNAMSEDGVIINVDGNGNRVAAITWGPDRVILVVSLNKVCQDVDAAIKRARSTAAPINMARFDFKTPCQTDGMCHDCKSPDSICNYITIQRMSHPAHRHIVLLTPEPVGY</sequence>
<dbReference type="AlphaFoldDB" id="A0AB33INN0"/>
<dbReference type="InterPro" id="IPR009501">
    <property type="entry name" value="UCP020269"/>
</dbReference>